<organism evidence="2 3">
    <name type="scientific">Paenibacillus chartarius</name>
    <dbReference type="NCBI Taxonomy" id="747481"/>
    <lineage>
        <taxon>Bacteria</taxon>
        <taxon>Bacillati</taxon>
        <taxon>Bacillota</taxon>
        <taxon>Bacilli</taxon>
        <taxon>Bacillales</taxon>
        <taxon>Paenibacillaceae</taxon>
        <taxon>Paenibacillus</taxon>
    </lineage>
</organism>
<evidence type="ECO:0000313" key="2">
    <source>
        <dbReference type="EMBL" id="MFC0212896.1"/>
    </source>
</evidence>
<evidence type="ECO:0000259" key="1">
    <source>
        <dbReference type="Pfam" id="PF13712"/>
    </source>
</evidence>
<accession>A0ABV6DJT2</accession>
<evidence type="ECO:0000313" key="3">
    <source>
        <dbReference type="Proteomes" id="UP001589776"/>
    </source>
</evidence>
<dbReference type="SUPFAM" id="SSF53448">
    <property type="entry name" value="Nucleotide-diphospho-sugar transferases"/>
    <property type="match status" value="2"/>
</dbReference>
<feature type="domain" description="Streptomycin biosynthesis protein StrF" evidence="1">
    <location>
        <begin position="7"/>
        <end position="219"/>
    </location>
</feature>
<proteinExistence type="predicted"/>
<dbReference type="Pfam" id="PF13712">
    <property type="entry name" value="Glyco_tranf_2_5"/>
    <property type="match status" value="1"/>
</dbReference>
<protein>
    <submittedName>
        <fullName evidence="2">Glycosyltransferase</fullName>
    </submittedName>
</protein>
<name>A0ABV6DJT2_9BACL</name>
<keyword evidence="3" id="KW-1185">Reference proteome</keyword>
<dbReference type="RefSeq" id="WP_377470131.1">
    <property type="nucleotide sequence ID" value="NZ_JBHLWN010000041.1"/>
</dbReference>
<dbReference type="InterPro" id="IPR059123">
    <property type="entry name" value="StrF_dom"/>
</dbReference>
<dbReference type="EMBL" id="JBHLWN010000041">
    <property type="protein sequence ID" value="MFC0212896.1"/>
    <property type="molecule type" value="Genomic_DNA"/>
</dbReference>
<dbReference type="InterPro" id="IPR029044">
    <property type="entry name" value="Nucleotide-diphossugar_trans"/>
</dbReference>
<dbReference type="CDD" id="cd00761">
    <property type="entry name" value="Glyco_tranf_GTA_type"/>
    <property type="match status" value="1"/>
</dbReference>
<sequence length="542" mass="63429">MNPNKICFIYCVNDEIKFAESVKYLEQLYIPQGFEIEVLKIDDARSMASGYNYGMKQTDAKYKVYLHQDLLIINRNFIADVVGLFQSAPNLGIVGVTGCKTLPVNAIWWESLSTFGKIYESHTGKMELLAFQEVRSSYEKVSALDGQILITQYDVEWREDLFKGWHFYDVSQCMEFVKAGYEVGIPKQELPWCIHDCGAGINNGLSSYNRYREIFLKEYKTIMHPYTPVLPRKDENFRVVALIASHNDGDVIYHVIGDLIQQGVEVYLLDNASTDNTVEEASRWLGRGLLHIERFPEDAGYPYQSEKEYMWYHILHRKELLANTLDADWFIHHDSDEFRESPWPNIPLAAAIEMVDMAGYSAINFRLLNFRPTDNDFQPGNDVREALAYFEFGEYFNRIQIKAWKKTEHPVSFAENGGHRAEFPDRRIYPIDFLLRHYPIRSQEHGLKKIFHERKSRFNQAERNGRGWHFQYDHVQNEGHTFIHDKHSLILFDPILTRLAILDEMNFSQSVQIEIERAVQLLEAINEYEIGSLLRERYLKVR</sequence>
<comment type="caution">
    <text evidence="2">The sequence shown here is derived from an EMBL/GenBank/DDBJ whole genome shotgun (WGS) entry which is preliminary data.</text>
</comment>
<reference evidence="2 3" key="1">
    <citation type="submission" date="2024-09" db="EMBL/GenBank/DDBJ databases">
        <authorList>
            <person name="Sun Q."/>
            <person name="Mori K."/>
        </authorList>
    </citation>
    <scope>NUCLEOTIDE SEQUENCE [LARGE SCALE GENOMIC DNA]</scope>
    <source>
        <strain evidence="2 3">CCM 7759</strain>
    </source>
</reference>
<gene>
    <name evidence="2" type="ORF">ACFFK0_10525</name>
</gene>
<dbReference type="Proteomes" id="UP001589776">
    <property type="component" value="Unassembled WGS sequence"/>
</dbReference>
<dbReference type="Gene3D" id="3.90.550.10">
    <property type="entry name" value="Spore Coat Polysaccharide Biosynthesis Protein SpsA, Chain A"/>
    <property type="match status" value="1"/>
</dbReference>